<dbReference type="InterPro" id="IPR005674">
    <property type="entry name" value="CocE/Ser_esterase"/>
</dbReference>
<comment type="catalytic activity">
    <reaction evidence="1 9">
        <text>Hydrolyzes Xaa-Pro-|- bonds to release unblocked, N-terminal dipeptides from substrates including Ala-Pro-|-p-nitroanilide and (sequentially) Tyr-Pro-|-Phe-Pro-|-Gly-Pro-|-Ile.</text>
        <dbReference type="EC" id="3.4.14.11"/>
    </reaction>
</comment>
<dbReference type="InterPro" id="IPR008252">
    <property type="entry name" value="Pept_S15_Xpro"/>
</dbReference>
<dbReference type="SMART" id="SM00939">
    <property type="entry name" value="PepX_C"/>
    <property type="match status" value="1"/>
</dbReference>
<evidence type="ECO:0000256" key="6">
    <source>
        <dbReference type="ARBA" id="ARBA00022670"/>
    </source>
</evidence>
<dbReference type="RefSeq" id="WP_056976665.1">
    <property type="nucleotide sequence ID" value="NZ_AYYP01000030.1"/>
</dbReference>
<dbReference type="SUPFAM" id="SSF53474">
    <property type="entry name" value="alpha/beta-Hydrolases"/>
    <property type="match status" value="1"/>
</dbReference>
<comment type="subcellular location">
    <subcellularLocation>
        <location evidence="9">Cytoplasm</location>
    </subcellularLocation>
</comment>
<accession>A0A0R2ACW8</accession>
<evidence type="ECO:0000313" key="13">
    <source>
        <dbReference type="Proteomes" id="UP000051008"/>
    </source>
</evidence>
<dbReference type="InterPro" id="IPR008979">
    <property type="entry name" value="Galactose-bd-like_sf"/>
</dbReference>
<dbReference type="Gene3D" id="3.40.50.1820">
    <property type="entry name" value="alpha/beta hydrolase"/>
    <property type="match status" value="1"/>
</dbReference>
<feature type="active site" description="Charge relay system" evidence="9">
    <location>
        <position position="373"/>
    </location>
</feature>
<keyword evidence="6 9" id="KW-0645">Protease</keyword>
<dbReference type="GO" id="GO:0006508">
    <property type="term" value="P:proteolysis"/>
    <property type="evidence" value="ECO:0007669"/>
    <property type="project" value="UniProtKB-KW"/>
</dbReference>
<evidence type="ECO:0000259" key="10">
    <source>
        <dbReference type="SMART" id="SM00939"/>
    </source>
</evidence>
<evidence type="ECO:0000256" key="3">
    <source>
        <dbReference type="ARBA" id="ARBA00010819"/>
    </source>
</evidence>
<dbReference type="SMART" id="SM00940">
    <property type="entry name" value="PepX_N"/>
    <property type="match status" value="1"/>
</dbReference>
<dbReference type="Pfam" id="PF08530">
    <property type="entry name" value="PepX_C"/>
    <property type="match status" value="1"/>
</dbReference>
<dbReference type="OrthoDB" id="319764at2"/>
<dbReference type="AlphaFoldDB" id="A0A0R2ACW8"/>
<protein>
    <recommendedName>
        <fullName evidence="9">Xaa-Pro dipeptidyl-peptidase</fullName>
        <ecNumber evidence="9">3.4.14.11</ecNumber>
    </recommendedName>
    <alternativeName>
        <fullName evidence="9">X-Pro dipeptidyl-peptidase</fullName>
    </alternativeName>
    <alternativeName>
        <fullName evidence="9">X-prolyl-dipeptidyl aminopeptidase</fullName>
        <shortName evidence="9">X-PDAP</shortName>
    </alternativeName>
</protein>
<evidence type="ECO:0000313" key="12">
    <source>
        <dbReference type="EMBL" id="KRM64554.1"/>
    </source>
</evidence>
<dbReference type="EMBL" id="AYYP01000030">
    <property type="protein sequence ID" value="KRM64554.1"/>
    <property type="molecule type" value="Genomic_DNA"/>
</dbReference>
<dbReference type="SUPFAM" id="SSF81761">
    <property type="entry name" value="X-Prolyl dipeptidyl aminopeptidase PepX, N-terminal domain"/>
    <property type="match status" value="1"/>
</dbReference>
<dbReference type="NCBIfam" id="TIGR00976">
    <property type="entry name" value="CocE_NonD"/>
    <property type="match status" value="1"/>
</dbReference>
<dbReference type="InterPro" id="IPR015251">
    <property type="entry name" value="PepX_N_dom"/>
</dbReference>
<evidence type="ECO:0000256" key="2">
    <source>
        <dbReference type="ARBA" id="ARBA00003997"/>
    </source>
</evidence>
<keyword evidence="5 9" id="KW-0031">Aminopeptidase</keyword>
<dbReference type="GO" id="GO:0005737">
    <property type="term" value="C:cytoplasm"/>
    <property type="evidence" value="ECO:0007669"/>
    <property type="project" value="UniProtKB-SubCell"/>
</dbReference>
<comment type="caution">
    <text evidence="12">The sequence shown here is derived from an EMBL/GenBank/DDBJ whole genome shotgun (WGS) entry which is preliminary data.</text>
</comment>
<organism evidence="12 13">
    <name type="scientific">Ligilactobacillus agilis DSM 20509</name>
    <dbReference type="NCBI Taxonomy" id="1423718"/>
    <lineage>
        <taxon>Bacteria</taxon>
        <taxon>Bacillati</taxon>
        <taxon>Bacillota</taxon>
        <taxon>Bacilli</taxon>
        <taxon>Lactobacillales</taxon>
        <taxon>Lactobacillaceae</taxon>
        <taxon>Ligilactobacillus</taxon>
    </lineage>
</organism>
<comment type="subunit">
    <text evidence="4 9">Homodimer.</text>
</comment>
<evidence type="ECO:0000256" key="8">
    <source>
        <dbReference type="ARBA" id="ARBA00022825"/>
    </source>
</evidence>
<comment type="similarity">
    <text evidence="3 9">Belongs to the peptidase S15 family.</text>
</comment>
<evidence type="ECO:0000256" key="1">
    <source>
        <dbReference type="ARBA" id="ARBA00000123"/>
    </source>
</evidence>
<keyword evidence="8 9" id="KW-0720">Serine protease</keyword>
<keyword evidence="7 9" id="KW-0378">Hydrolase</keyword>
<dbReference type="Pfam" id="PF02129">
    <property type="entry name" value="Peptidase_S15"/>
    <property type="match status" value="1"/>
</dbReference>
<evidence type="ECO:0000256" key="9">
    <source>
        <dbReference type="HAMAP-Rule" id="MF_00698"/>
    </source>
</evidence>
<feature type="domain" description="Xaa-Pro dipeptidyl-peptidase C-terminal" evidence="10">
    <location>
        <begin position="540"/>
        <end position="800"/>
    </location>
</feature>
<dbReference type="GO" id="GO:0008239">
    <property type="term" value="F:dipeptidyl-peptidase activity"/>
    <property type="evidence" value="ECO:0007669"/>
    <property type="project" value="UniProtKB-UniRule"/>
</dbReference>
<dbReference type="EC" id="3.4.14.11" evidence="9"/>
<dbReference type="InterPro" id="IPR000383">
    <property type="entry name" value="Xaa-Pro-like_dom"/>
</dbReference>
<evidence type="ECO:0000256" key="5">
    <source>
        <dbReference type="ARBA" id="ARBA00022438"/>
    </source>
</evidence>
<dbReference type="InterPro" id="IPR029058">
    <property type="entry name" value="AB_hydrolase_fold"/>
</dbReference>
<dbReference type="Proteomes" id="UP000051008">
    <property type="component" value="Unassembled WGS sequence"/>
</dbReference>
<dbReference type="Gene3D" id="1.10.246.70">
    <property type="match status" value="1"/>
</dbReference>
<keyword evidence="9" id="KW-0963">Cytoplasm</keyword>
<evidence type="ECO:0000259" key="11">
    <source>
        <dbReference type="SMART" id="SM00940"/>
    </source>
</evidence>
<dbReference type="PATRIC" id="fig|1423718.3.peg.1902"/>
<dbReference type="Pfam" id="PF09168">
    <property type="entry name" value="PepX_N"/>
    <property type="match status" value="1"/>
</dbReference>
<dbReference type="Gene3D" id="2.60.120.260">
    <property type="entry name" value="Galactose-binding domain-like"/>
    <property type="match status" value="1"/>
</dbReference>
<feature type="active site" description="Charge relay system" evidence="9">
    <location>
        <position position="493"/>
    </location>
</feature>
<dbReference type="HAMAP" id="MF_00698">
    <property type="entry name" value="Aminopeptidase_S15"/>
    <property type="match status" value="1"/>
</dbReference>
<comment type="function">
    <text evidence="2 9">Removes N-terminal dipeptides sequentially from polypeptides having unsubstituted N-termini provided that the penultimate residue is proline.</text>
</comment>
<dbReference type="NCBIfam" id="NF003781">
    <property type="entry name" value="PRK05371.1-2"/>
    <property type="match status" value="1"/>
</dbReference>
<dbReference type="InterPro" id="IPR013736">
    <property type="entry name" value="Xaa-Pro_dipept_C"/>
</dbReference>
<dbReference type="PRINTS" id="PR00923">
    <property type="entry name" value="LACTOPTASE"/>
</dbReference>
<proteinExistence type="inferred from homology"/>
<keyword evidence="13" id="KW-1185">Reference proteome</keyword>
<dbReference type="GO" id="GO:0008236">
    <property type="term" value="F:serine-type peptidase activity"/>
    <property type="evidence" value="ECO:0007669"/>
    <property type="project" value="UniProtKB-KW"/>
</dbReference>
<dbReference type="GO" id="GO:0004177">
    <property type="term" value="F:aminopeptidase activity"/>
    <property type="evidence" value="ECO:0007669"/>
    <property type="project" value="UniProtKB-KW"/>
</dbReference>
<sequence>MRFNQFGKVTVSYPQALKELQTIRFLTGVELNKITPNALWLHFLAQASPLAHSQSAKKARLNSLLANEYQTVLEYTTTNTVNAASFYAVALQLLGFEVDEDFDLADVFTALKRLNLAYHPTINSKEDLLLAWYDLLETVGKNGRTLLDNLASAGYFTSFYELAATQKPLFFNGKSLPIFDTSKLISEVVYVESDLDSDHDGRADLLKVEIIRPLDTNNGLKVPALYTASPYNQGTNDQLGKKLTHKVDVKLATKSVTNTSYEEIAYHAPKVGPIEKRPVAGHAQFAEESLERELSYTFNDYMLARGFAAVYAAGIGTKDSDGLRTCGSPAETASTVAVIEWLAGSRKAFTNKTDNIEIKAWWCNGAVAMTGKSYLGTLATAAATSGTPGLKTIISEAAISNWYDYYRDGGLVVAPGGFPGEDADVLIAECFSRKKEAADYLQIKAKFEADLKQVTTDQDRTSGNYNRFWDARNYLKDLHNIKCGIVMVHGLNDWNVKLRNVFNLYKQTENLKLKRKLILHQGQHIYINNFQSLDFSDMMNLWLSHKLYGLDNQAPEILPDVLVQDNTLEGTWHQFADWDGAETELHSLHFDQHQLVAKPNPAAGPASFTDHLPAEAFKRYSQNYHQWQADLLARKAPLTTSSLLFESQPLTTAIYLQGTPRLKLRVAASQDHGLLSFMLVDYGQAKRLGKTPDLLLSKGLNAGYRFREDNLVEFKLKKASPYQLITKGHINLQNRTSLWQNDELKPDTFYDLNVVLQPMFYKLPAGHKLGLIVYSSDMEMTVHANEELNYSLDLAACRLDFDASRIAD</sequence>
<dbReference type="SUPFAM" id="SSF49785">
    <property type="entry name" value="Galactose-binding domain-like"/>
    <property type="match status" value="1"/>
</dbReference>
<feature type="domain" description="X-Prolyl dipeptidyl aminopeptidase PepX N-terminal" evidence="11">
    <location>
        <begin position="1"/>
        <end position="155"/>
    </location>
</feature>
<gene>
    <name evidence="9" type="primary">pepX</name>
    <name evidence="12" type="ORF">FC14_GL001830</name>
</gene>
<reference evidence="12 13" key="1">
    <citation type="journal article" date="2015" name="Genome Announc.">
        <title>Expanding the biotechnology potential of lactobacilli through comparative genomics of 213 strains and associated genera.</title>
        <authorList>
            <person name="Sun Z."/>
            <person name="Harris H.M."/>
            <person name="McCann A."/>
            <person name="Guo C."/>
            <person name="Argimon S."/>
            <person name="Zhang W."/>
            <person name="Yang X."/>
            <person name="Jeffery I.B."/>
            <person name="Cooney J.C."/>
            <person name="Kagawa T.F."/>
            <person name="Liu W."/>
            <person name="Song Y."/>
            <person name="Salvetti E."/>
            <person name="Wrobel A."/>
            <person name="Rasinkangas P."/>
            <person name="Parkhill J."/>
            <person name="Rea M.C."/>
            <person name="O'Sullivan O."/>
            <person name="Ritari J."/>
            <person name="Douillard F.P."/>
            <person name="Paul Ross R."/>
            <person name="Yang R."/>
            <person name="Briner A.E."/>
            <person name="Felis G.E."/>
            <person name="de Vos W.M."/>
            <person name="Barrangou R."/>
            <person name="Klaenhammer T.R."/>
            <person name="Caufield P.W."/>
            <person name="Cui Y."/>
            <person name="Zhang H."/>
            <person name="O'Toole P.W."/>
        </authorList>
    </citation>
    <scope>NUCLEOTIDE SEQUENCE [LARGE SCALE GENOMIC DNA]</scope>
    <source>
        <strain evidence="12 13">DSM 20509</strain>
    </source>
</reference>
<evidence type="ECO:0000256" key="7">
    <source>
        <dbReference type="ARBA" id="ARBA00022801"/>
    </source>
</evidence>
<evidence type="ECO:0000256" key="4">
    <source>
        <dbReference type="ARBA" id="ARBA00011738"/>
    </source>
</evidence>
<dbReference type="InterPro" id="IPR036313">
    <property type="entry name" value="PepX_N_dom_sf"/>
</dbReference>
<name>A0A0R2ACW8_9LACO</name>
<feature type="active site" description="Charge relay system" evidence="9">
    <location>
        <position position="524"/>
    </location>
</feature>